<feature type="region of interest" description="Disordered" evidence="1">
    <location>
        <begin position="115"/>
        <end position="228"/>
    </location>
</feature>
<dbReference type="SUPFAM" id="SSF51045">
    <property type="entry name" value="WW domain"/>
    <property type="match status" value="1"/>
</dbReference>
<dbReference type="InterPro" id="IPR001202">
    <property type="entry name" value="WW_dom"/>
</dbReference>
<feature type="compositionally biased region" description="Basic and acidic residues" evidence="1">
    <location>
        <begin position="135"/>
        <end position="164"/>
    </location>
</feature>
<dbReference type="InterPro" id="IPR036020">
    <property type="entry name" value="WW_dom_sf"/>
</dbReference>
<feature type="domain" description="WW" evidence="2">
    <location>
        <begin position="75"/>
        <end position="109"/>
    </location>
</feature>
<reference evidence="3 4" key="1">
    <citation type="submission" date="2018-11" db="EMBL/GenBank/DDBJ databases">
        <title>Genome sequence of Saitozyma podzolica DSM 27192.</title>
        <authorList>
            <person name="Aliyu H."/>
            <person name="Gorte O."/>
            <person name="Ochsenreither K."/>
        </authorList>
    </citation>
    <scope>NUCLEOTIDE SEQUENCE [LARGE SCALE GENOMIC DNA]</scope>
    <source>
        <strain evidence="3 4">DSM 27192</strain>
    </source>
</reference>
<gene>
    <name evidence="3" type="ORF">EHS25_006001</name>
</gene>
<evidence type="ECO:0000313" key="4">
    <source>
        <dbReference type="Proteomes" id="UP000279259"/>
    </source>
</evidence>
<protein>
    <recommendedName>
        <fullName evidence="2">WW domain-containing protein</fullName>
    </recommendedName>
</protein>
<dbReference type="Gene3D" id="2.20.70.10">
    <property type="match status" value="1"/>
</dbReference>
<dbReference type="EMBL" id="RSCD01000027">
    <property type="protein sequence ID" value="RSH82291.1"/>
    <property type="molecule type" value="Genomic_DNA"/>
</dbReference>
<comment type="caution">
    <text evidence="3">The sequence shown here is derived from an EMBL/GenBank/DDBJ whole genome shotgun (WGS) entry which is preliminary data.</text>
</comment>
<evidence type="ECO:0000256" key="1">
    <source>
        <dbReference type="SAM" id="MobiDB-lite"/>
    </source>
</evidence>
<accession>A0A427XU75</accession>
<dbReference type="CDD" id="cd00201">
    <property type="entry name" value="WW"/>
    <property type="match status" value="1"/>
</dbReference>
<dbReference type="Pfam" id="PF00397">
    <property type="entry name" value="WW"/>
    <property type="match status" value="1"/>
</dbReference>
<dbReference type="STRING" id="1890683.A0A427XU75"/>
<dbReference type="SMART" id="SM00456">
    <property type="entry name" value="WW"/>
    <property type="match status" value="1"/>
</dbReference>
<dbReference type="Proteomes" id="UP000279259">
    <property type="component" value="Unassembled WGS sequence"/>
</dbReference>
<feature type="compositionally biased region" description="Basic and acidic residues" evidence="1">
    <location>
        <begin position="205"/>
        <end position="228"/>
    </location>
</feature>
<feature type="compositionally biased region" description="Basic and acidic residues" evidence="1">
    <location>
        <begin position="65"/>
        <end position="76"/>
    </location>
</feature>
<organism evidence="3 4">
    <name type="scientific">Saitozyma podzolica</name>
    <dbReference type="NCBI Taxonomy" id="1890683"/>
    <lineage>
        <taxon>Eukaryota</taxon>
        <taxon>Fungi</taxon>
        <taxon>Dikarya</taxon>
        <taxon>Basidiomycota</taxon>
        <taxon>Agaricomycotina</taxon>
        <taxon>Tremellomycetes</taxon>
        <taxon>Tremellales</taxon>
        <taxon>Trimorphomycetaceae</taxon>
        <taxon>Saitozyma</taxon>
    </lineage>
</organism>
<name>A0A427XU75_9TREE</name>
<dbReference type="OrthoDB" id="2367685at2759"/>
<evidence type="ECO:0000313" key="3">
    <source>
        <dbReference type="EMBL" id="RSH82291.1"/>
    </source>
</evidence>
<proteinExistence type="predicted"/>
<feature type="region of interest" description="Disordered" evidence="1">
    <location>
        <begin position="1"/>
        <end position="77"/>
    </location>
</feature>
<feature type="compositionally biased region" description="Basic and acidic residues" evidence="1">
    <location>
        <begin position="189"/>
        <end position="198"/>
    </location>
</feature>
<keyword evidence="4" id="KW-1185">Reference proteome</keyword>
<dbReference type="AlphaFoldDB" id="A0A427XU75"/>
<dbReference type="PROSITE" id="PS50020">
    <property type="entry name" value="WW_DOMAIN_2"/>
    <property type="match status" value="1"/>
</dbReference>
<feature type="compositionally biased region" description="Polar residues" evidence="1">
    <location>
        <begin position="1"/>
        <end position="14"/>
    </location>
</feature>
<sequence>MPSDNPPTYETAVSTAPAVSVTDPSGAAIPSNTANGVAAGGGLDRAVSHAPTSGSDGLGVDINDDDARSMDDERRSLPKGWVRCFDPKTQHHFYVDEATKRATWLHPYDDPEFLRTLPKSNPAHPDSAQARAARARAEAEDLAMKKTQEARDLSRDRKDSKKLGNGDVGSGGSSPSSGEEKNGNGIVKRNGETEERNWFQRKKDKLIGTKEEREQAKRDKQKKKDEEMANVRSALQAYEQRRQDLLNGQLNDPHLRSMYAADPFMYPAPTTAFSRSGGLVGNPYGYGYPGGYGRRYNGMGYGTPLLWGTGGLMGGMMMGSMIGGGGFGEAALALGW</sequence>
<evidence type="ECO:0000259" key="2">
    <source>
        <dbReference type="PROSITE" id="PS50020"/>
    </source>
</evidence>